<dbReference type="Proteomes" id="UP000622552">
    <property type="component" value="Unassembled WGS sequence"/>
</dbReference>
<comment type="caution">
    <text evidence="2">The sequence shown here is derived from an EMBL/GenBank/DDBJ whole genome shotgun (WGS) entry which is preliminary data.</text>
</comment>
<proteinExistence type="predicted"/>
<feature type="domain" description="AB hydrolase-1" evidence="1">
    <location>
        <begin position="28"/>
        <end position="265"/>
    </location>
</feature>
<dbReference type="InterPro" id="IPR050471">
    <property type="entry name" value="AB_hydrolase"/>
</dbReference>
<dbReference type="PANTHER" id="PTHR43433">
    <property type="entry name" value="HYDROLASE, ALPHA/BETA FOLD FAMILY PROTEIN"/>
    <property type="match status" value="1"/>
</dbReference>
<accession>A0A8J7GPT4</accession>
<dbReference type="Pfam" id="PF12697">
    <property type="entry name" value="Abhydrolase_6"/>
    <property type="match status" value="1"/>
</dbReference>
<dbReference type="InterPro" id="IPR000073">
    <property type="entry name" value="AB_hydrolase_1"/>
</dbReference>
<dbReference type="RefSeq" id="WP_197003635.1">
    <property type="nucleotide sequence ID" value="NZ_BONS01000016.1"/>
</dbReference>
<dbReference type="AlphaFoldDB" id="A0A8J7GPT4"/>
<dbReference type="InterPro" id="IPR029058">
    <property type="entry name" value="AB_hydrolase_fold"/>
</dbReference>
<evidence type="ECO:0000313" key="2">
    <source>
        <dbReference type="EMBL" id="MBG6136694.1"/>
    </source>
</evidence>
<gene>
    <name evidence="2" type="ORF">IW245_002888</name>
</gene>
<dbReference type="GO" id="GO:0046503">
    <property type="term" value="P:glycerolipid catabolic process"/>
    <property type="evidence" value="ECO:0007669"/>
    <property type="project" value="TreeGrafter"/>
</dbReference>
<dbReference type="Gene3D" id="3.40.50.1820">
    <property type="entry name" value="alpha/beta hydrolase"/>
    <property type="match status" value="1"/>
</dbReference>
<evidence type="ECO:0000313" key="3">
    <source>
        <dbReference type="Proteomes" id="UP000622552"/>
    </source>
</evidence>
<dbReference type="SUPFAM" id="SSF53474">
    <property type="entry name" value="alpha/beta-Hydrolases"/>
    <property type="match status" value="1"/>
</dbReference>
<protein>
    <submittedName>
        <fullName evidence="2">Pimeloyl-ACP methyl ester carboxylesterase</fullName>
    </submittedName>
</protein>
<dbReference type="GO" id="GO:0004806">
    <property type="term" value="F:triacylglycerol lipase activity"/>
    <property type="evidence" value="ECO:0007669"/>
    <property type="project" value="TreeGrafter"/>
</dbReference>
<evidence type="ECO:0000259" key="1">
    <source>
        <dbReference type="Pfam" id="PF12697"/>
    </source>
</evidence>
<reference evidence="2" key="1">
    <citation type="submission" date="2020-11" db="EMBL/GenBank/DDBJ databases">
        <title>Sequencing the genomes of 1000 actinobacteria strains.</title>
        <authorList>
            <person name="Klenk H.-P."/>
        </authorList>
    </citation>
    <scope>NUCLEOTIDE SEQUENCE</scope>
    <source>
        <strain evidence="2">DSM 45356</strain>
    </source>
</reference>
<organism evidence="2 3">
    <name type="scientific">Longispora fulva</name>
    <dbReference type="NCBI Taxonomy" id="619741"/>
    <lineage>
        <taxon>Bacteria</taxon>
        <taxon>Bacillati</taxon>
        <taxon>Actinomycetota</taxon>
        <taxon>Actinomycetes</taxon>
        <taxon>Micromonosporales</taxon>
        <taxon>Micromonosporaceae</taxon>
        <taxon>Longispora</taxon>
    </lineage>
</organism>
<dbReference type="PANTHER" id="PTHR43433:SF5">
    <property type="entry name" value="AB HYDROLASE-1 DOMAIN-CONTAINING PROTEIN"/>
    <property type="match status" value="1"/>
</dbReference>
<dbReference type="EMBL" id="JADOUF010000001">
    <property type="protein sequence ID" value="MBG6136694.1"/>
    <property type="molecule type" value="Genomic_DNA"/>
</dbReference>
<name>A0A8J7GPT4_9ACTN</name>
<sequence>MTRPVTAATLEVPGARLYYEVRGTGPLIVLVGAPMDATSFAPLADLLAADHTVLTTDPRGIHRSQLDDPGQDSTPRLRADDLARLLAHLDAGPAVVVGSSGGAVTALALAEAHPGRAHTVVAHEPPLIGLLDDRERQHATTDDIIATHLSGDVVGAWRKFLAQADIVLPGAVFDQLFGGERPPRQAADERRWFRHELRATTRWRPDPAALRSSGTRIVVGVGAHSAGQLCDRTARALAGALGVEPVVFPGGHTGFAEDPEAFAAALRAVGGREPR</sequence>
<keyword evidence="3" id="KW-1185">Reference proteome</keyword>